<dbReference type="Proteomes" id="UP000605970">
    <property type="component" value="Unassembled WGS sequence"/>
</dbReference>
<accession>A0A8S9ZH89</accession>
<dbReference type="OrthoDB" id="20524at2759"/>
<dbReference type="Gene3D" id="1.10.510.10">
    <property type="entry name" value="Transferase(Phosphotransferase) domain 1"/>
    <property type="match status" value="1"/>
</dbReference>
<dbReference type="AlphaFoldDB" id="A0A8S9ZH89"/>
<keyword evidence="2" id="KW-0418">Kinase</keyword>
<comment type="caution">
    <text evidence="2">The sequence shown here is derived from an EMBL/GenBank/DDBJ whole genome shotgun (WGS) entry which is preliminary data.</text>
</comment>
<name>A0A8S9ZH89_9BILA</name>
<sequence>MEENNSSLTEGQEIFLTKIIIGAAETIEEFHQLDGIHMDIKPQNFVVNEELKVKLIDFGISLLKEDEDFLENVKRMCFKRGNKIYLKKGNNNIG</sequence>
<feature type="non-terminal residue" evidence="2">
    <location>
        <position position="1"/>
    </location>
</feature>
<gene>
    <name evidence="2" type="ORF">Mgra_00007911</name>
</gene>
<dbReference type="GO" id="GO:0004672">
    <property type="term" value="F:protein kinase activity"/>
    <property type="evidence" value="ECO:0007669"/>
    <property type="project" value="InterPro"/>
</dbReference>
<dbReference type="PROSITE" id="PS50011">
    <property type="entry name" value="PROTEIN_KINASE_DOM"/>
    <property type="match status" value="1"/>
</dbReference>
<dbReference type="InterPro" id="IPR000719">
    <property type="entry name" value="Prot_kinase_dom"/>
</dbReference>
<dbReference type="EMBL" id="JABEBT010000096">
    <property type="protein sequence ID" value="KAF7632692.1"/>
    <property type="molecule type" value="Genomic_DNA"/>
</dbReference>
<dbReference type="GO" id="GO:0005524">
    <property type="term" value="F:ATP binding"/>
    <property type="evidence" value="ECO:0007669"/>
    <property type="project" value="InterPro"/>
</dbReference>
<evidence type="ECO:0000313" key="2">
    <source>
        <dbReference type="EMBL" id="KAF7632692.1"/>
    </source>
</evidence>
<dbReference type="Pfam" id="PF00069">
    <property type="entry name" value="Pkinase"/>
    <property type="match status" value="1"/>
</dbReference>
<evidence type="ECO:0000259" key="1">
    <source>
        <dbReference type="PROSITE" id="PS50011"/>
    </source>
</evidence>
<protein>
    <submittedName>
        <fullName evidence="2">Protein kinase domain-containing protein</fullName>
    </submittedName>
</protein>
<keyword evidence="3" id="KW-1185">Reference proteome</keyword>
<dbReference type="SUPFAM" id="SSF56112">
    <property type="entry name" value="Protein kinase-like (PK-like)"/>
    <property type="match status" value="1"/>
</dbReference>
<organism evidence="2 3">
    <name type="scientific">Meloidogyne graminicola</name>
    <dbReference type="NCBI Taxonomy" id="189291"/>
    <lineage>
        <taxon>Eukaryota</taxon>
        <taxon>Metazoa</taxon>
        <taxon>Ecdysozoa</taxon>
        <taxon>Nematoda</taxon>
        <taxon>Chromadorea</taxon>
        <taxon>Rhabditida</taxon>
        <taxon>Tylenchina</taxon>
        <taxon>Tylenchomorpha</taxon>
        <taxon>Tylenchoidea</taxon>
        <taxon>Meloidogynidae</taxon>
        <taxon>Meloidogyninae</taxon>
        <taxon>Meloidogyne</taxon>
    </lineage>
</organism>
<reference evidence="2" key="1">
    <citation type="journal article" date="2020" name="Ecol. Evol.">
        <title>Genome structure and content of the rice root-knot nematode (Meloidogyne graminicola).</title>
        <authorList>
            <person name="Phan N.T."/>
            <person name="Danchin E.G.J."/>
            <person name="Klopp C."/>
            <person name="Perfus-Barbeoch L."/>
            <person name="Kozlowski D.K."/>
            <person name="Koutsovoulos G.D."/>
            <person name="Lopez-Roques C."/>
            <person name="Bouchez O."/>
            <person name="Zahm M."/>
            <person name="Besnard G."/>
            <person name="Bellafiore S."/>
        </authorList>
    </citation>
    <scope>NUCLEOTIDE SEQUENCE</scope>
    <source>
        <strain evidence="2">VN-18</strain>
    </source>
</reference>
<feature type="domain" description="Protein kinase" evidence="1">
    <location>
        <begin position="1"/>
        <end position="94"/>
    </location>
</feature>
<keyword evidence="2" id="KW-0808">Transferase</keyword>
<proteinExistence type="predicted"/>
<dbReference type="InterPro" id="IPR011009">
    <property type="entry name" value="Kinase-like_dom_sf"/>
</dbReference>
<evidence type="ECO:0000313" key="3">
    <source>
        <dbReference type="Proteomes" id="UP000605970"/>
    </source>
</evidence>